<evidence type="ECO:0000256" key="4">
    <source>
        <dbReference type="ARBA" id="ARBA00022989"/>
    </source>
</evidence>
<dbReference type="AlphaFoldDB" id="A0A9D4ZJM2"/>
<dbReference type="OrthoDB" id="6621980at2759"/>
<keyword evidence="5 6" id="KW-0472">Membrane</keyword>
<proteinExistence type="inferred from homology"/>
<dbReference type="EMBL" id="JABFUD020000009">
    <property type="protein sequence ID" value="KAI5075491.1"/>
    <property type="molecule type" value="Genomic_DNA"/>
</dbReference>
<evidence type="ECO:0000256" key="2">
    <source>
        <dbReference type="ARBA" id="ARBA00005982"/>
    </source>
</evidence>
<comment type="caution">
    <text evidence="7">The sequence shown here is derived from an EMBL/GenBank/DDBJ whole genome shotgun (WGS) entry which is preliminary data.</text>
</comment>
<reference evidence="7" key="1">
    <citation type="submission" date="2021-01" db="EMBL/GenBank/DDBJ databases">
        <title>Adiantum capillus-veneris genome.</title>
        <authorList>
            <person name="Fang Y."/>
            <person name="Liao Q."/>
        </authorList>
    </citation>
    <scope>NUCLEOTIDE SEQUENCE</scope>
    <source>
        <strain evidence="7">H3</strain>
        <tissue evidence="7">Leaf</tissue>
    </source>
</reference>
<protein>
    <submittedName>
        <fullName evidence="7">Uncharacterized protein</fullName>
    </submittedName>
</protein>
<gene>
    <name evidence="7" type="ORF">GOP47_0009567</name>
</gene>
<organism evidence="7 8">
    <name type="scientific">Adiantum capillus-veneris</name>
    <name type="common">Maidenhair fern</name>
    <dbReference type="NCBI Taxonomy" id="13818"/>
    <lineage>
        <taxon>Eukaryota</taxon>
        <taxon>Viridiplantae</taxon>
        <taxon>Streptophyta</taxon>
        <taxon>Embryophyta</taxon>
        <taxon>Tracheophyta</taxon>
        <taxon>Polypodiopsida</taxon>
        <taxon>Polypodiidae</taxon>
        <taxon>Polypodiales</taxon>
        <taxon>Pteridineae</taxon>
        <taxon>Pteridaceae</taxon>
        <taxon>Vittarioideae</taxon>
        <taxon>Adiantum</taxon>
    </lineage>
</organism>
<evidence type="ECO:0000256" key="1">
    <source>
        <dbReference type="ARBA" id="ARBA00004141"/>
    </source>
</evidence>
<evidence type="ECO:0000256" key="3">
    <source>
        <dbReference type="ARBA" id="ARBA00022692"/>
    </source>
</evidence>
<dbReference type="GO" id="GO:0022857">
    <property type="term" value="F:transmembrane transporter activity"/>
    <property type="evidence" value="ECO:0007669"/>
    <property type="project" value="InterPro"/>
</dbReference>
<dbReference type="Pfam" id="PF00854">
    <property type="entry name" value="PTR2"/>
    <property type="match status" value="2"/>
</dbReference>
<comment type="subcellular location">
    <subcellularLocation>
        <location evidence="1">Membrane</location>
        <topology evidence="1">Multi-pass membrane protein</topology>
    </subcellularLocation>
</comment>
<name>A0A9D4ZJM2_ADICA</name>
<dbReference type="Proteomes" id="UP000886520">
    <property type="component" value="Chromosome 9"/>
</dbReference>
<evidence type="ECO:0000313" key="7">
    <source>
        <dbReference type="EMBL" id="KAI5075491.1"/>
    </source>
</evidence>
<accession>A0A9D4ZJM2</accession>
<dbReference type="Gene3D" id="1.20.1250.20">
    <property type="entry name" value="MFS general substrate transporter like domains"/>
    <property type="match status" value="1"/>
</dbReference>
<dbReference type="GO" id="GO:0016020">
    <property type="term" value="C:membrane"/>
    <property type="evidence" value="ECO:0007669"/>
    <property type="project" value="UniProtKB-SubCell"/>
</dbReference>
<evidence type="ECO:0000256" key="5">
    <source>
        <dbReference type="ARBA" id="ARBA00023136"/>
    </source>
</evidence>
<dbReference type="InterPro" id="IPR036259">
    <property type="entry name" value="MFS_trans_sf"/>
</dbReference>
<keyword evidence="8" id="KW-1185">Reference proteome</keyword>
<evidence type="ECO:0000313" key="8">
    <source>
        <dbReference type="Proteomes" id="UP000886520"/>
    </source>
</evidence>
<comment type="similarity">
    <text evidence="2">Belongs to the major facilitator superfamily. Proton-dependent oligopeptide transporter (POT/PTR) (TC 2.A.17) family.</text>
</comment>
<sequence>MYMIAVGTRGIKPCVSTFGADHFEDKRSSVAKTMMHNVGWGPGLAIPLAGMVASLLLLLCGLPLYHHRPAQGSPLTRILQVMVAAVRHSRLPLPASDTYLFQGSPLDAPALPKLPHTDDFSCHGPKE</sequence>
<keyword evidence="3 6" id="KW-0812">Transmembrane</keyword>
<evidence type="ECO:0000256" key="6">
    <source>
        <dbReference type="SAM" id="Phobius"/>
    </source>
</evidence>
<dbReference type="InterPro" id="IPR000109">
    <property type="entry name" value="POT_fam"/>
</dbReference>
<feature type="transmembrane region" description="Helical" evidence="6">
    <location>
        <begin position="44"/>
        <end position="65"/>
    </location>
</feature>
<keyword evidence="4 6" id="KW-1133">Transmembrane helix</keyword>
<dbReference type="PANTHER" id="PTHR11654">
    <property type="entry name" value="OLIGOPEPTIDE TRANSPORTER-RELATED"/>
    <property type="match status" value="1"/>
</dbReference>